<name>A0A918VX61_9FLAO</name>
<reference evidence="1" key="1">
    <citation type="journal article" date="2014" name="Int. J. Syst. Evol. Microbiol.">
        <title>Complete genome sequence of Corynebacterium casei LMG S-19264T (=DSM 44701T), isolated from a smear-ripened cheese.</title>
        <authorList>
            <consortium name="US DOE Joint Genome Institute (JGI-PGF)"/>
            <person name="Walter F."/>
            <person name="Albersmeier A."/>
            <person name="Kalinowski J."/>
            <person name="Ruckert C."/>
        </authorList>
    </citation>
    <scope>NUCLEOTIDE SEQUENCE</scope>
    <source>
        <strain evidence="1">KCTC 12719</strain>
    </source>
</reference>
<evidence type="ECO:0000313" key="1">
    <source>
        <dbReference type="EMBL" id="GHA31681.1"/>
    </source>
</evidence>
<dbReference type="AlphaFoldDB" id="A0A918VX61"/>
<proteinExistence type="predicted"/>
<comment type="caution">
    <text evidence="1">The sequence shown here is derived from an EMBL/GenBank/DDBJ whole genome shotgun (WGS) entry which is preliminary data.</text>
</comment>
<accession>A0A918VX61</accession>
<evidence type="ECO:0000313" key="2">
    <source>
        <dbReference type="Proteomes" id="UP000610456"/>
    </source>
</evidence>
<organism evidence="1 2">
    <name type="scientific">Salinimicrobium marinum</name>
    <dbReference type="NCBI Taxonomy" id="680283"/>
    <lineage>
        <taxon>Bacteria</taxon>
        <taxon>Pseudomonadati</taxon>
        <taxon>Bacteroidota</taxon>
        <taxon>Flavobacteriia</taxon>
        <taxon>Flavobacteriales</taxon>
        <taxon>Flavobacteriaceae</taxon>
        <taxon>Salinimicrobium</taxon>
    </lineage>
</organism>
<reference evidence="1" key="2">
    <citation type="submission" date="2020-09" db="EMBL/GenBank/DDBJ databases">
        <authorList>
            <person name="Sun Q."/>
            <person name="Kim S."/>
        </authorList>
    </citation>
    <scope>NUCLEOTIDE SEQUENCE</scope>
    <source>
        <strain evidence="1">KCTC 12719</strain>
    </source>
</reference>
<sequence length="65" mass="7089">MFVSSKASALSFFKYGIKLLGNAEGILKNKFQTHSVVNNLNEHGNNIQLSIGLTGCCKNFIEDIA</sequence>
<keyword evidence="2" id="KW-1185">Reference proteome</keyword>
<protein>
    <submittedName>
        <fullName evidence="1">Uncharacterized protein</fullName>
    </submittedName>
</protein>
<dbReference type="EMBL" id="BMXB01000002">
    <property type="protein sequence ID" value="GHA31681.1"/>
    <property type="molecule type" value="Genomic_DNA"/>
</dbReference>
<gene>
    <name evidence="1" type="ORF">GCM10007103_11660</name>
</gene>
<dbReference type="Proteomes" id="UP000610456">
    <property type="component" value="Unassembled WGS sequence"/>
</dbReference>